<name>A0AAV1VHH0_9STRA</name>
<dbReference type="EMBL" id="CAKLBY020000320">
    <property type="protein sequence ID" value="CAK7945233.1"/>
    <property type="molecule type" value="Genomic_DNA"/>
</dbReference>
<sequence>MSWPHTAQKSGTMGSLDSQRGHEAVERRLGLICCAFVISSCDLVERVEGEKPLTSGVGAHKLRTTRQWLDNARPAGRRCVVPTFNTLDTQKKVSDSSRWLQLPLSLNEFERMRDNGFDPRGGTLLGSEYFDGEATTWEVVVGIDMK</sequence>
<comment type="caution">
    <text evidence="1">The sequence shown here is derived from an EMBL/GenBank/DDBJ whole genome shotgun (WGS) entry which is preliminary data.</text>
</comment>
<evidence type="ECO:0000313" key="2">
    <source>
        <dbReference type="Proteomes" id="UP001162060"/>
    </source>
</evidence>
<protein>
    <submittedName>
        <fullName evidence="1">Uncharacterized protein</fullName>
    </submittedName>
</protein>
<proteinExistence type="predicted"/>
<dbReference type="Proteomes" id="UP001162060">
    <property type="component" value="Unassembled WGS sequence"/>
</dbReference>
<evidence type="ECO:0000313" key="1">
    <source>
        <dbReference type="EMBL" id="CAK7945233.1"/>
    </source>
</evidence>
<dbReference type="AlphaFoldDB" id="A0AAV1VHH0"/>
<gene>
    <name evidence="1" type="ORF">PM001_LOCUS30383</name>
</gene>
<organism evidence="1 2">
    <name type="scientific">Peronospora matthiolae</name>
    <dbReference type="NCBI Taxonomy" id="2874970"/>
    <lineage>
        <taxon>Eukaryota</taxon>
        <taxon>Sar</taxon>
        <taxon>Stramenopiles</taxon>
        <taxon>Oomycota</taxon>
        <taxon>Peronosporomycetes</taxon>
        <taxon>Peronosporales</taxon>
        <taxon>Peronosporaceae</taxon>
        <taxon>Peronospora</taxon>
    </lineage>
</organism>
<accession>A0AAV1VHH0</accession>
<reference evidence="1" key="1">
    <citation type="submission" date="2024-01" db="EMBL/GenBank/DDBJ databases">
        <authorList>
            <person name="Webb A."/>
        </authorList>
    </citation>
    <scope>NUCLEOTIDE SEQUENCE</scope>
    <source>
        <strain evidence="1">Pm1</strain>
    </source>
</reference>